<accession>A0ABN6EYP4</accession>
<organism evidence="2 3">
    <name type="scientific">Desulfoluna limicola</name>
    <dbReference type="NCBI Taxonomy" id="2810562"/>
    <lineage>
        <taxon>Bacteria</taxon>
        <taxon>Pseudomonadati</taxon>
        <taxon>Thermodesulfobacteriota</taxon>
        <taxon>Desulfobacteria</taxon>
        <taxon>Desulfobacterales</taxon>
        <taxon>Desulfolunaceae</taxon>
        <taxon>Desulfoluna</taxon>
    </lineage>
</organism>
<dbReference type="RefSeq" id="WP_236891674.1">
    <property type="nucleotide sequence ID" value="NZ_AP024488.1"/>
</dbReference>
<dbReference type="Proteomes" id="UP001320148">
    <property type="component" value="Chromosome"/>
</dbReference>
<feature type="chain" id="PRO_5045311569" evidence="1">
    <location>
        <begin position="28"/>
        <end position="145"/>
    </location>
</feature>
<feature type="signal peptide" evidence="1">
    <location>
        <begin position="1"/>
        <end position="27"/>
    </location>
</feature>
<reference evidence="2 3" key="1">
    <citation type="submission" date="2021-02" db="EMBL/GenBank/DDBJ databases">
        <title>Complete genome of Desulfoluna sp. strain ASN36.</title>
        <authorList>
            <person name="Takahashi A."/>
            <person name="Kojima H."/>
            <person name="Fukui M."/>
        </authorList>
    </citation>
    <scope>NUCLEOTIDE SEQUENCE [LARGE SCALE GENOMIC DNA]</scope>
    <source>
        <strain evidence="2 3">ASN36</strain>
    </source>
</reference>
<evidence type="ECO:0000313" key="2">
    <source>
        <dbReference type="EMBL" id="BCS95427.1"/>
    </source>
</evidence>
<dbReference type="EMBL" id="AP024488">
    <property type="protein sequence ID" value="BCS95427.1"/>
    <property type="molecule type" value="Genomic_DNA"/>
</dbReference>
<name>A0ABN6EYP4_9BACT</name>
<sequence length="145" mass="15753">MKSLLNMSRRVFLLLAALCAGYGVAMASSEAPMKMPLDGDCQPPYILFEGVCILPAAAQGEPASIMKKINAFKADPANQASTPSPASNPVEDPLCAKYKQMLADYTKKHVTTYNPEMSEIESSRGQARDTGIIEAKEYLINFCKD</sequence>
<gene>
    <name evidence="2" type="ORF">DSLASN_10590</name>
</gene>
<protein>
    <submittedName>
        <fullName evidence="2">Uncharacterized protein</fullName>
    </submittedName>
</protein>
<keyword evidence="1" id="KW-0732">Signal</keyword>
<keyword evidence="3" id="KW-1185">Reference proteome</keyword>
<evidence type="ECO:0000313" key="3">
    <source>
        <dbReference type="Proteomes" id="UP001320148"/>
    </source>
</evidence>
<evidence type="ECO:0000256" key="1">
    <source>
        <dbReference type="SAM" id="SignalP"/>
    </source>
</evidence>
<proteinExistence type="predicted"/>